<dbReference type="Gene3D" id="3.30.70.1290">
    <property type="entry name" value="Transposase IS200-like"/>
    <property type="match status" value="1"/>
</dbReference>
<name>A0A2S0M6M2_MEGEL</name>
<dbReference type="Proteomes" id="UP000238358">
    <property type="component" value="Chromosome"/>
</dbReference>
<evidence type="ECO:0000313" key="2">
    <source>
        <dbReference type="EMBL" id="AVO27105.1"/>
    </source>
</evidence>
<evidence type="ECO:0000259" key="1">
    <source>
        <dbReference type="SMART" id="SM01321"/>
    </source>
</evidence>
<sequence>MAVSFSCSFNHLLLYCLKNDMGGIDMLPERKNIRLPYYDYHTNGMYFVTVCTKEKEHLFGEIIDGEMHMNAMGKYVARQLQSIDERYFDVQMICFIVMPNHIHGIIGLSGNHAPSLGRVVNKFKGLISHKYGRTIWQRGYFEHVVRSERDFLKIWEYIENNPVNWQLRRQAVREKE</sequence>
<dbReference type="EMBL" id="CP027569">
    <property type="protein sequence ID" value="AVO27105.1"/>
    <property type="molecule type" value="Genomic_DNA"/>
</dbReference>
<dbReference type="SUPFAM" id="SSF143422">
    <property type="entry name" value="Transposase IS200-like"/>
    <property type="match status" value="1"/>
</dbReference>
<dbReference type="PANTHER" id="PTHR36966">
    <property type="entry name" value="REP-ASSOCIATED TYROSINE TRANSPOSASE"/>
    <property type="match status" value="1"/>
</dbReference>
<accession>A0A2S0M6M2</accession>
<dbReference type="SMART" id="SM01321">
    <property type="entry name" value="Y1_Tnp"/>
    <property type="match status" value="1"/>
</dbReference>
<dbReference type="PANTHER" id="PTHR36966:SF1">
    <property type="entry name" value="REP-ASSOCIATED TYROSINE TRANSPOSASE"/>
    <property type="match status" value="1"/>
</dbReference>
<dbReference type="AlphaFoldDB" id="A0A2S0M6M2"/>
<feature type="domain" description="Transposase IS200-like" evidence="1">
    <location>
        <begin position="41"/>
        <end position="161"/>
    </location>
</feature>
<reference evidence="2 3" key="1">
    <citation type="journal article" date="2018" name="Genome Announc.">
        <title>Complete genomes of two Megasphaera elsdenii strains, NCIMB 702410 and ATCC 25940.</title>
        <authorList>
            <person name="Hatmaker E.A."/>
            <person name="O'Dell K."/>
            <person name="Riley L.A."/>
            <person name="Klingeman D.M."/>
            <person name="Guss A.M."/>
        </authorList>
    </citation>
    <scope>NUCLEOTIDE SEQUENCE [LARGE SCALE GENOMIC DNA]</scope>
    <source>
        <strain evidence="2 3">NCIMB702410</strain>
    </source>
</reference>
<dbReference type="GO" id="GO:0006313">
    <property type="term" value="P:DNA transposition"/>
    <property type="evidence" value="ECO:0007669"/>
    <property type="project" value="InterPro"/>
</dbReference>
<protein>
    <submittedName>
        <fullName evidence="2">Transposase</fullName>
    </submittedName>
</protein>
<evidence type="ECO:0000313" key="3">
    <source>
        <dbReference type="Proteomes" id="UP000238358"/>
    </source>
</evidence>
<dbReference type="InterPro" id="IPR052715">
    <property type="entry name" value="RAYT_transposase"/>
</dbReference>
<organism evidence="2 3">
    <name type="scientific">Megasphaera elsdenii</name>
    <dbReference type="NCBI Taxonomy" id="907"/>
    <lineage>
        <taxon>Bacteria</taxon>
        <taxon>Bacillati</taxon>
        <taxon>Bacillota</taxon>
        <taxon>Negativicutes</taxon>
        <taxon>Veillonellales</taxon>
        <taxon>Veillonellaceae</taxon>
        <taxon>Megasphaera</taxon>
    </lineage>
</organism>
<dbReference type="InterPro" id="IPR036515">
    <property type="entry name" value="Transposase_17_sf"/>
</dbReference>
<proteinExistence type="predicted"/>
<dbReference type="GO" id="GO:0043565">
    <property type="term" value="F:sequence-specific DNA binding"/>
    <property type="evidence" value="ECO:0007669"/>
    <property type="project" value="TreeGrafter"/>
</dbReference>
<dbReference type="GO" id="GO:0004803">
    <property type="term" value="F:transposase activity"/>
    <property type="evidence" value="ECO:0007669"/>
    <property type="project" value="InterPro"/>
</dbReference>
<dbReference type="InterPro" id="IPR002686">
    <property type="entry name" value="Transposase_17"/>
</dbReference>
<gene>
    <name evidence="2" type="ORF">C6Y28_05510</name>
</gene>